<name>A0A448XFH4_9PLAT</name>
<accession>A0A448XFH4</accession>
<dbReference type="AlphaFoldDB" id="A0A448XFH4"/>
<sequence length="127" mass="14528">MLYSFSSQLQSVHGQVNRRADLCCLMSTLQYFSVFYWNRDRPNCLVVFAYTTSISASAVRADVLSHGNRFGIWPRSECVRETTEAASPSRSLIAFLRIKQTPLRLDSGLRKCLRKAQWHSGTVSCWM</sequence>
<dbReference type="EMBL" id="CAAALY010250006">
    <property type="protein sequence ID" value="VEL35507.1"/>
    <property type="molecule type" value="Genomic_DNA"/>
</dbReference>
<keyword evidence="2" id="KW-1185">Reference proteome</keyword>
<gene>
    <name evidence="1" type="ORF">PXEA_LOCUS28947</name>
</gene>
<reference evidence="1" key="1">
    <citation type="submission" date="2018-11" db="EMBL/GenBank/DDBJ databases">
        <authorList>
            <consortium name="Pathogen Informatics"/>
        </authorList>
    </citation>
    <scope>NUCLEOTIDE SEQUENCE</scope>
</reference>
<organism evidence="1 2">
    <name type="scientific">Protopolystoma xenopodis</name>
    <dbReference type="NCBI Taxonomy" id="117903"/>
    <lineage>
        <taxon>Eukaryota</taxon>
        <taxon>Metazoa</taxon>
        <taxon>Spiralia</taxon>
        <taxon>Lophotrochozoa</taxon>
        <taxon>Platyhelminthes</taxon>
        <taxon>Monogenea</taxon>
        <taxon>Polyopisthocotylea</taxon>
        <taxon>Polystomatidea</taxon>
        <taxon>Polystomatidae</taxon>
        <taxon>Protopolystoma</taxon>
    </lineage>
</organism>
<comment type="caution">
    <text evidence="1">The sequence shown here is derived from an EMBL/GenBank/DDBJ whole genome shotgun (WGS) entry which is preliminary data.</text>
</comment>
<protein>
    <submittedName>
        <fullName evidence="1">Uncharacterized protein</fullName>
    </submittedName>
</protein>
<evidence type="ECO:0000313" key="2">
    <source>
        <dbReference type="Proteomes" id="UP000784294"/>
    </source>
</evidence>
<dbReference type="Proteomes" id="UP000784294">
    <property type="component" value="Unassembled WGS sequence"/>
</dbReference>
<evidence type="ECO:0000313" key="1">
    <source>
        <dbReference type="EMBL" id="VEL35507.1"/>
    </source>
</evidence>
<proteinExistence type="predicted"/>